<reference evidence="2 3" key="1">
    <citation type="journal article" date="2015" name="Int. J. Syst. Evol. Microbiol.">
        <title>Nitrosospira lacus sp. nov., a psychrotolerant, ammonia-oxidizing bacterium from sandy lake sediment.</title>
        <authorList>
            <person name="Urakawa H."/>
            <person name="Garcia J.C."/>
            <person name="Nielsen J.L."/>
            <person name="Le V.Q."/>
            <person name="Kozlowski J.A."/>
            <person name="Stein L.Y."/>
            <person name="Lim C.K."/>
            <person name="Pommerening-Roser A."/>
            <person name="Martens-Habbena W."/>
            <person name="Stahl D.A."/>
            <person name="Klotz M.G."/>
        </authorList>
    </citation>
    <scope>NUCLEOTIDE SEQUENCE [LARGE SCALE GENOMIC DNA]</scope>
    <source>
        <strain evidence="2 3">APG3</strain>
    </source>
</reference>
<accession>A0A1W6SQN0</accession>
<feature type="chain" id="PRO_5010874329" evidence="1">
    <location>
        <begin position="19"/>
        <end position="135"/>
    </location>
</feature>
<feature type="signal peptide" evidence="1">
    <location>
        <begin position="1"/>
        <end position="18"/>
    </location>
</feature>
<sequence>MKLIAVLIAASVILTGCSGLNLTGPNYYVPPPRPTSGPDYSPVVDNAGPNHGKDLAECQEYARNAGDQGSSAASGAIGGALVGTALNLVAGGGHSAGYAGFGALAGGVGGVTNVAENQKQMIINCLRGRGYNVLG</sequence>
<protein>
    <submittedName>
        <fullName evidence="2">Glycine zipper family protein</fullName>
    </submittedName>
</protein>
<organism evidence="2 3">
    <name type="scientific">Nitrosospira lacus</name>
    <dbReference type="NCBI Taxonomy" id="1288494"/>
    <lineage>
        <taxon>Bacteria</taxon>
        <taxon>Pseudomonadati</taxon>
        <taxon>Pseudomonadota</taxon>
        <taxon>Betaproteobacteria</taxon>
        <taxon>Nitrosomonadales</taxon>
        <taxon>Nitrosomonadaceae</taxon>
        <taxon>Nitrosospira</taxon>
    </lineage>
</organism>
<name>A0A1W6SQN0_9PROT</name>
<keyword evidence="1" id="KW-0732">Signal</keyword>
<proteinExistence type="predicted"/>
<dbReference type="OrthoDB" id="7067979at2"/>
<dbReference type="EMBL" id="CP021106">
    <property type="protein sequence ID" value="ARO88138.1"/>
    <property type="molecule type" value="Genomic_DNA"/>
</dbReference>
<evidence type="ECO:0000256" key="1">
    <source>
        <dbReference type="SAM" id="SignalP"/>
    </source>
</evidence>
<dbReference type="AlphaFoldDB" id="A0A1W6SQN0"/>
<evidence type="ECO:0000313" key="2">
    <source>
        <dbReference type="EMBL" id="ARO88138.1"/>
    </source>
</evidence>
<evidence type="ECO:0000313" key="3">
    <source>
        <dbReference type="Proteomes" id="UP000012179"/>
    </source>
</evidence>
<dbReference type="RefSeq" id="WP_051048989.1">
    <property type="nucleotide sequence ID" value="NZ_CP021106.3"/>
</dbReference>
<keyword evidence="3" id="KW-1185">Reference proteome</keyword>
<dbReference type="PROSITE" id="PS51257">
    <property type="entry name" value="PROKAR_LIPOPROTEIN"/>
    <property type="match status" value="1"/>
</dbReference>
<dbReference type="Proteomes" id="UP000012179">
    <property type="component" value="Chromosome"/>
</dbReference>
<gene>
    <name evidence="2" type="ORF">EBAPG3_010330</name>
</gene>
<dbReference type="KEGG" id="nlc:EBAPG3_010330"/>